<evidence type="ECO:0000313" key="2">
    <source>
        <dbReference type="Proteomes" id="UP001241377"/>
    </source>
</evidence>
<comment type="caution">
    <text evidence="1">The sequence shown here is derived from an EMBL/GenBank/DDBJ whole genome shotgun (WGS) entry which is preliminary data.</text>
</comment>
<protein>
    <submittedName>
        <fullName evidence="1">Uncharacterized protein</fullName>
    </submittedName>
</protein>
<evidence type="ECO:0000313" key="1">
    <source>
        <dbReference type="EMBL" id="KAJ9102939.1"/>
    </source>
</evidence>
<dbReference type="Proteomes" id="UP001241377">
    <property type="component" value="Unassembled WGS sequence"/>
</dbReference>
<reference evidence="1" key="1">
    <citation type="submission" date="2023-04" db="EMBL/GenBank/DDBJ databases">
        <title>Draft Genome sequencing of Naganishia species isolated from polar environments using Oxford Nanopore Technology.</title>
        <authorList>
            <person name="Leo P."/>
            <person name="Venkateswaran K."/>
        </authorList>
    </citation>
    <scope>NUCLEOTIDE SEQUENCE</scope>
    <source>
        <strain evidence="1">MNA-CCFEE 5261</strain>
    </source>
</reference>
<name>A0ACC2VU14_9TREE</name>
<organism evidence="1 2">
    <name type="scientific">Naganishia cerealis</name>
    <dbReference type="NCBI Taxonomy" id="610337"/>
    <lineage>
        <taxon>Eukaryota</taxon>
        <taxon>Fungi</taxon>
        <taxon>Dikarya</taxon>
        <taxon>Basidiomycota</taxon>
        <taxon>Agaricomycotina</taxon>
        <taxon>Tremellomycetes</taxon>
        <taxon>Filobasidiales</taxon>
        <taxon>Filobasidiaceae</taxon>
        <taxon>Naganishia</taxon>
    </lineage>
</organism>
<gene>
    <name evidence="1" type="ORF">QFC19_004495</name>
</gene>
<accession>A0ACC2VU14</accession>
<dbReference type="EMBL" id="JASBWR010000048">
    <property type="protein sequence ID" value="KAJ9102939.1"/>
    <property type="molecule type" value="Genomic_DNA"/>
</dbReference>
<sequence>MGLSEDCRGDLGTGGSSLQGRILIVLLKETLAERAELQEERLLSFNGLEAYGIFKVGEIIGRRNLVGYKLEE</sequence>
<proteinExistence type="predicted"/>
<keyword evidence="2" id="KW-1185">Reference proteome</keyword>